<dbReference type="SUPFAM" id="SSF53335">
    <property type="entry name" value="S-adenosyl-L-methionine-dependent methyltransferases"/>
    <property type="match status" value="1"/>
</dbReference>
<gene>
    <name evidence="2" type="ORF">ABW286_08900</name>
</gene>
<name>A0ABV3N0E9_9GAMM</name>
<dbReference type="RefSeq" id="WP_367167257.1">
    <property type="nucleotide sequence ID" value="NZ_JBFKZN010000004.1"/>
</dbReference>
<sequence>MNVDSAKGSRVYTPVTLRLYDWWVLNISNRYAWRCPTEQILLPHFQRHLSKNHLDIGVGTGWYLANSTQALERVSLLDLNPVSLDAAAGRIGTGRVTDRVRHDVFKPLPAEMNDRYDSVSLFYLLHCLPGEMSLKSIALANIKAAVTQGGTVYGATILGSGVEHNAFGRKLMNVYNKKGIFGNQHDSLSSLKMALQQHFREVEIQLHGTVALFAARDKISGEAKSVASIPAF</sequence>
<evidence type="ECO:0000313" key="3">
    <source>
        <dbReference type="Proteomes" id="UP001554567"/>
    </source>
</evidence>
<keyword evidence="3" id="KW-1185">Reference proteome</keyword>
<dbReference type="Gene3D" id="3.40.50.150">
    <property type="entry name" value="Vaccinia Virus protein VP39"/>
    <property type="match status" value="1"/>
</dbReference>
<accession>A0ABV3N0E9</accession>
<feature type="domain" description="Methyltransferase type 12" evidence="1">
    <location>
        <begin position="54"/>
        <end position="151"/>
    </location>
</feature>
<dbReference type="GO" id="GO:0032259">
    <property type="term" value="P:methylation"/>
    <property type="evidence" value="ECO:0007669"/>
    <property type="project" value="UniProtKB-KW"/>
</dbReference>
<dbReference type="GO" id="GO:0008168">
    <property type="term" value="F:methyltransferase activity"/>
    <property type="evidence" value="ECO:0007669"/>
    <property type="project" value="UniProtKB-KW"/>
</dbReference>
<dbReference type="PIRSF" id="PIRSF011491">
    <property type="entry name" value="Mtase_YbcY_prd"/>
    <property type="match status" value="1"/>
</dbReference>
<dbReference type="Proteomes" id="UP001554567">
    <property type="component" value="Unassembled WGS sequence"/>
</dbReference>
<dbReference type="InterPro" id="IPR016584">
    <property type="entry name" value="MeTrfase_VrtF"/>
</dbReference>
<keyword evidence="2" id="KW-0808">Transferase</keyword>
<dbReference type="InterPro" id="IPR029063">
    <property type="entry name" value="SAM-dependent_MTases_sf"/>
</dbReference>
<comment type="caution">
    <text evidence="2">The sequence shown here is derived from an EMBL/GenBank/DDBJ whole genome shotgun (WGS) entry which is preliminary data.</text>
</comment>
<keyword evidence="2" id="KW-0489">Methyltransferase</keyword>
<proteinExistence type="predicted"/>
<dbReference type="Pfam" id="PF08242">
    <property type="entry name" value="Methyltransf_12"/>
    <property type="match status" value="1"/>
</dbReference>
<organism evidence="2 3">
    <name type="scientific">Erwinia papayae</name>
    <dbReference type="NCBI Taxonomy" id="206499"/>
    <lineage>
        <taxon>Bacteria</taxon>
        <taxon>Pseudomonadati</taxon>
        <taxon>Pseudomonadota</taxon>
        <taxon>Gammaproteobacteria</taxon>
        <taxon>Enterobacterales</taxon>
        <taxon>Erwiniaceae</taxon>
        <taxon>Erwinia</taxon>
    </lineage>
</organism>
<dbReference type="EMBL" id="JBFKZN010000004">
    <property type="protein sequence ID" value="MEW5289297.1"/>
    <property type="molecule type" value="Genomic_DNA"/>
</dbReference>
<evidence type="ECO:0000259" key="1">
    <source>
        <dbReference type="Pfam" id="PF08242"/>
    </source>
</evidence>
<evidence type="ECO:0000313" key="2">
    <source>
        <dbReference type="EMBL" id="MEW5289297.1"/>
    </source>
</evidence>
<reference evidence="2 3" key="1">
    <citation type="submission" date="2024-07" db="EMBL/GenBank/DDBJ databases">
        <authorList>
            <person name="Dulla G.F.J."/>
            <person name="Delorm J.G."/>
        </authorList>
    </citation>
    <scope>NUCLEOTIDE SEQUENCE [LARGE SCALE GENOMIC DNA]</scope>
    <source>
        <strain evidence="2 3">JGD 233</strain>
    </source>
</reference>
<dbReference type="InterPro" id="IPR013217">
    <property type="entry name" value="Methyltransf_12"/>
</dbReference>
<dbReference type="EC" id="2.1.-.-" evidence="2"/>
<protein>
    <submittedName>
        <fullName evidence="2">Class I SAM-dependent methyltransferase</fullName>
        <ecNumber evidence="2">2.1.-.-</ecNumber>
    </submittedName>
</protein>